<dbReference type="EMBL" id="AAPH01000001">
    <property type="protein sequence ID" value="EAS45804.1"/>
    <property type="molecule type" value="Genomic_DNA"/>
</dbReference>
<comment type="caution">
    <text evidence="2">The sequence shown here is derived from an EMBL/GenBank/DDBJ whole genome shotgun (WGS) entry which is preliminary data.</text>
</comment>
<proteinExistence type="predicted"/>
<dbReference type="InterPro" id="IPR010187">
    <property type="entry name" value="Various_sel_PB"/>
</dbReference>
<reference evidence="2 3" key="1">
    <citation type="submission" date="2006-03" db="EMBL/GenBank/DDBJ databases">
        <authorList>
            <person name="Bartlett D.H."/>
            <person name="Valle G."/>
            <person name="Lauro F.M."/>
            <person name="Vezzi A."/>
            <person name="Simonato F."/>
            <person name="Eloe E."/>
            <person name="Vitulo N."/>
            <person name="Stratton T.K."/>
            <person name="D'angelo M."/>
            <person name="Ferriera S."/>
            <person name="Johnson J."/>
            <person name="Kravitz S."/>
            <person name="Beeson K."/>
            <person name="Sutton G."/>
            <person name="Rogers Y."/>
            <person name="Friedman R."/>
            <person name="Frazier M."/>
            <person name="Venter J.C."/>
        </authorList>
    </citation>
    <scope>NUCLEOTIDE SEQUENCE [LARGE SCALE GENOMIC DNA]</scope>
    <source>
        <strain evidence="2 3">3TCK</strain>
    </source>
</reference>
<gene>
    <name evidence="2" type="ORF">P3TCK_05486</name>
</gene>
<keyword evidence="1" id="KW-0560">Oxidoreductase</keyword>
<protein>
    <submittedName>
        <fullName evidence="2">Hypothetical glycine reductase complex selenoprotein B</fullName>
    </submittedName>
</protein>
<evidence type="ECO:0000313" key="3">
    <source>
        <dbReference type="Proteomes" id="UP000003789"/>
    </source>
</evidence>
<accession>Q1Z9N8</accession>
<dbReference type="Proteomes" id="UP000003789">
    <property type="component" value="Unassembled WGS sequence"/>
</dbReference>
<dbReference type="AlphaFoldDB" id="Q1Z9N8"/>
<dbReference type="HOGENOM" id="CLU_053106_0_0_6"/>
<dbReference type="Pfam" id="PF07355">
    <property type="entry name" value="GRDB"/>
    <property type="match status" value="1"/>
</dbReference>
<sequence length="348" mass="37426">MTLRVVYYLNQFFAQKGGEEMAHIPMEVVEGSVGVGSQINTMLKDKAEVTHTIICGDSYLNENESLCCHSLQEILAQLKPDLVVAGPAFNAGRYGMACGTVAKVAHEMGIKTISGMYVENPGYELFGQYAYMAETGNSAASMRQAIPAMVKLINRFIETDGELGDPAEEGYMPRGIRVNYFAEKRGATRAVDLLIAKLAGPEFTTEYPMPVFDRVDPQPAIGLLSQAKIALVTSGGVVPKGNPDHIESSSASKYGEYSIEGLDTITCATHETAHGGYDPVACNDNPNRVLPVDVLRDMEREGVIGSLHNMFYSTVGNGTAVAKSKEYGAEIAMKLQQAGVTAAIFTST</sequence>
<dbReference type="GO" id="GO:0050485">
    <property type="term" value="F:oxidoreductase activity, acting on X-H and Y-H to form an X-Y bond, with a disulfide as acceptor"/>
    <property type="evidence" value="ECO:0007669"/>
    <property type="project" value="InterPro"/>
</dbReference>
<dbReference type="NCBIfam" id="TIGR01918">
    <property type="entry name" value="various_sel_PB"/>
    <property type="match status" value="1"/>
</dbReference>
<evidence type="ECO:0000313" key="2">
    <source>
        <dbReference type="EMBL" id="EAS45804.1"/>
    </source>
</evidence>
<evidence type="ECO:0000256" key="1">
    <source>
        <dbReference type="ARBA" id="ARBA00023002"/>
    </source>
</evidence>
<name>Q1Z9N8_9GAMM</name>
<organism evidence="2 3">
    <name type="scientific">Photobacterium profundum 3TCK</name>
    <dbReference type="NCBI Taxonomy" id="314280"/>
    <lineage>
        <taxon>Bacteria</taxon>
        <taxon>Pseudomonadati</taxon>
        <taxon>Pseudomonadota</taxon>
        <taxon>Gammaproteobacteria</taxon>
        <taxon>Vibrionales</taxon>
        <taxon>Vibrionaceae</taxon>
        <taxon>Photobacterium</taxon>
    </lineage>
</organism>